<gene>
    <name evidence="3" type="ORF">NTH_01379</name>
</gene>
<dbReference type="RefSeq" id="WP_338529315.1">
    <property type="nucleotide sequence ID" value="NZ_CP030941.1"/>
</dbReference>
<keyword evidence="4" id="KW-1185">Reference proteome</keyword>
<proteinExistence type="predicted"/>
<protein>
    <recommendedName>
        <fullName evidence="2">N-acyl amino acid synthase FeeM catalytic core domain-containing protein</fullName>
    </recommendedName>
</protein>
<evidence type="ECO:0000259" key="2">
    <source>
        <dbReference type="Pfam" id="PF21926"/>
    </source>
</evidence>
<evidence type="ECO:0000313" key="4">
    <source>
        <dbReference type="Proteomes" id="UP001342418"/>
    </source>
</evidence>
<feature type="region of interest" description="Disordered" evidence="1">
    <location>
        <begin position="1"/>
        <end position="25"/>
    </location>
</feature>
<evidence type="ECO:0000256" key="1">
    <source>
        <dbReference type="SAM" id="MobiDB-lite"/>
    </source>
</evidence>
<evidence type="ECO:0000313" key="3">
    <source>
        <dbReference type="EMBL" id="UUP16929.1"/>
    </source>
</evidence>
<feature type="compositionally biased region" description="Polar residues" evidence="1">
    <location>
        <begin position="1"/>
        <end position="11"/>
    </location>
</feature>
<accession>A0ABY5MI51</accession>
<reference evidence="3 4" key="1">
    <citation type="submission" date="2018-07" db="EMBL/GenBank/DDBJ databases">
        <title>Genome sequence of Nitratireductor thuwali#1536.</title>
        <authorList>
            <person name="Michoud G."/>
            <person name="Merlino G."/>
            <person name="Sefrji F.O."/>
            <person name="Daffonchio D."/>
        </authorList>
    </citation>
    <scope>NUCLEOTIDE SEQUENCE [LARGE SCALE GENOMIC DNA]</scope>
    <source>
        <strain evidence="4">Nit1536</strain>
    </source>
</reference>
<dbReference type="Pfam" id="PF21926">
    <property type="entry name" value="FeeM"/>
    <property type="match status" value="1"/>
</dbReference>
<dbReference type="InterPro" id="IPR054597">
    <property type="entry name" value="FeeM_cat"/>
</dbReference>
<dbReference type="EMBL" id="CP030941">
    <property type="protein sequence ID" value="UUP16929.1"/>
    <property type="molecule type" value="Genomic_DNA"/>
</dbReference>
<dbReference type="Gene3D" id="3.40.630.30">
    <property type="match status" value="1"/>
</dbReference>
<dbReference type="InterPro" id="IPR016181">
    <property type="entry name" value="Acyl_CoA_acyltransferase"/>
</dbReference>
<dbReference type="SUPFAM" id="SSF55729">
    <property type="entry name" value="Acyl-CoA N-acyltransferases (Nat)"/>
    <property type="match status" value="1"/>
</dbReference>
<dbReference type="Proteomes" id="UP001342418">
    <property type="component" value="Chromosome"/>
</dbReference>
<feature type="domain" description="N-acyl amino acid synthase FeeM catalytic core" evidence="2">
    <location>
        <begin position="53"/>
        <end position="208"/>
    </location>
</feature>
<sequence length="261" mass="29560">MSSSVSANLSMESGEHRPTGQSGRSSTFVRNVLALLERTEYRRCESGEDLEAMYRLRYRAYRPHGFVSESPARSTKDDLDELPNSHVFGIYIDNCLVSTVRLHQIDRNNPQGPVTKGFGDIVRPIIERGDSIINPSMFAADPDVAKEYRVLPYISLRLVIVGYEYFRSTYCACLIRQEHTAFYRRIFGASQMSPPREYPPISIPLMLYGGECAKEFGPIVSRFPFFHSTQAEQRLLFGRRAEGETAPLTVLPTAKFLHHAA</sequence>
<name>A0ABY5MI51_9HYPH</name>
<organism evidence="3 4">
    <name type="scientific">Nitratireductor thuwali</name>
    <dbReference type="NCBI Taxonomy" id="2267699"/>
    <lineage>
        <taxon>Bacteria</taxon>
        <taxon>Pseudomonadati</taxon>
        <taxon>Pseudomonadota</taxon>
        <taxon>Alphaproteobacteria</taxon>
        <taxon>Hyphomicrobiales</taxon>
        <taxon>Phyllobacteriaceae</taxon>
        <taxon>Nitratireductor</taxon>
    </lineage>
</organism>